<evidence type="ECO:0000313" key="8">
    <source>
        <dbReference type="Proteomes" id="UP000756346"/>
    </source>
</evidence>
<name>A0A9P9BLC3_9PEZI</name>
<dbReference type="OrthoDB" id="445007at2759"/>
<dbReference type="Pfam" id="PF05721">
    <property type="entry name" value="PhyH"/>
    <property type="match status" value="1"/>
</dbReference>
<evidence type="ECO:0008006" key="9">
    <source>
        <dbReference type="Google" id="ProtNLM"/>
    </source>
</evidence>
<sequence length="230" mass="25402">MQEEIKAFLGVHTKRLTGLLQLSKTWREEVANADLMHDITEAVIGKRLGDYWMSTATMMEIGPGNPLQQLHRDFGNWWPAQALGTDAPELMLNFLLATTETNVKNGATRAIAGSHKWKYDFDDENLGAEEMTAPVELQPGDCFIIGGKIVHGGGCNSTEDFLRRVISCVMVTSAFTQEEAFAHTVPLDLVKTLAPRLQQALGFRSVWPKHSPGLWTSGSDEIGKHLGLVQ</sequence>
<dbReference type="InterPro" id="IPR008775">
    <property type="entry name" value="Phytyl_CoA_dOase-like"/>
</dbReference>
<evidence type="ECO:0000256" key="1">
    <source>
        <dbReference type="ARBA" id="ARBA00001962"/>
    </source>
</evidence>
<dbReference type="Gene3D" id="2.60.120.620">
    <property type="entry name" value="q2cbj1_9rhob like domain"/>
    <property type="match status" value="1"/>
</dbReference>
<keyword evidence="3" id="KW-0479">Metal-binding</keyword>
<reference evidence="7" key="1">
    <citation type="journal article" date="2021" name="Nat. Commun.">
        <title>Genetic determinants of endophytism in the Arabidopsis root mycobiome.</title>
        <authorList>
            <person name="Mesny F."/>
            <person name="Miyauchi S."/>
            <person name="Thiergart T."/>
            <person name="Pickel B."/>
            <person name="Atanasova L."/>
            <person name="Karlsson M."/>
            <person name="Huettel B."/>
            <person name="Barry K.W."/>
            <person name="Haridas S."/>
            <person name="Chen C."/>
            <person name="Bauer D."/>
            <person name="Andreopoulos W."/>
            <person name="Pangilinan J."/>
            <person name="LaButti K."/>
            <person name="Riley R."/>
            <person name="Lipzen A."/>
            <person name="Clum A."/>
            <person name="Drula E."/>
            <person name="Henrissat B."/>
            <person name="Kohler A."/>
            <person name="Grigoriev I.V."/>
            <person name="Martin F.M."/>
            <person name="Hacquard S."/>
        </authorList>
    </citation>
    <scope>NUCLEOTIDE SEQUENCE</scope>
    <source>
        <strain evidence="7">MPI-CAGE-CH-0230</strain>
    </source>
</reference>
<organism evidence="7 8">
    <name type="scientific">Microdochium trichocladiopsis</name>
    <dbReference type="NCBI Taxonomy" id="1682393"/>
    <lineage>
        <taxon>Eukaryota</taxon>
        <taxon>Fungi</taxon>
        <taxon>Dikarya</taxon>
        <taxon>Ascomycota</taxon>
        <taxon>Pezizomycotina</taxon>
        <taxon>Sordariomycetes</taxon>
        <taxon>Xylariomycetidae</taxon>
        <taxon>Xylariales</taxon>
        <taxon>Microdochiaceae</taxon>
        <taxon>Microdochium</taxon>
    </lineage>
</organism>
<evidence type="ECO:0000256" key="6">
    <source>
        <dbReference type="ARBA" id="ARBA00023004"/>
    </source>
</evidence>
<keyword evidence="5" id="KW-0560">Oxidoreductase</keyword>
<dbReference type="GO" id="GO:0046872">
    <property type="term" value="F:metal ion binding"/>
    <property type="evidence" value="ECO:0007669"/>
    <property type="project" value="UniProtKB-KW"/>
</dbReference>
<dbReference type="PANTHER" id="PTHR20883:SF19">
    <property type="entry name" value="MULTIFUNCTIONAL DIOXYGENASE AUSE"/>
    <property type="match status" value="1"/>
</dbReference>
<evidence type="ECO:0000313" key="7">
    <source>
        <dbReference type="EMBL" id="KAH7024777.1"/>
    </source>
</evidence>
<evidence type="ECO:0000256" key="4">
    <source>
        <dbReference type="ARBA" id="ARBA00022964"/>
    </source>
</evidence>
<dbReference type="PANTHER" id="PTHR20883">
    <property type="entry name" value="PHYTANOYL-COA DIOXYGENASE DOMAIN CONTAINING 1"/>
    <property type="match status" value="1"/>
</dbReference>
<dbReference type="GO" id="GO:0051213">
    <property type="term" value="F:dioxygenase activity"/>
    <property type="evidence" value="ECO:0007669"/>
    <property type="project" value="UniProtKB-KW"/>
</dbReference>
<dbReference type="AlphaFoldDB" id="A0A9P9BLC3"/>
<comment type="caution">
    <text evidence="7">The sequence shown here is derived from an EMBL/GenBank/DDBJ whole genome shotgun (WGS) entry which is preliminary data.</text>
</comment>
<dbReference type="GeneID" id="70184601"/>
<dbReference type="EMBL" id="JAGTJQ010000009">
    <property type="protein sequence ID" value="KAH7024777.1"/>
    <property type="molecule type" value="Genomic_DNA"/>
</dbReference>
<keyword evidence="4" id="KW-0223">Dioxygenase</keyword>
<proteinExistence type="inferred from homology"/>
<dbReference type="Proteomes" id="UP000756346">
    <property type="component" value="Unassembled WGS sequence"/>
</dbReference>
<protein>
    <recommendedName>
        <fullName evidence="9">Phytanoyl-CoA dioxygenase</fullName>
    </recommendedName>
</protein>
<evidence type="ECO:0000256" key="3">
    <source>
        <dbReference type="ARBA" id="ARBA00022723"/>
    </source>
</evidence>
<evidence type="ECO:0000256" key="2">
    <source>
        <dbReference type="ARBA" id="ARBA00005830"/>
    </source>
</evidence>
<dbReference type="RefSeq" id="XP_046008325.1">
    <property type="nucleotide sequence ID" value="XM_046155055.1"/>
</dbReference>
<accession>A0A9P9BLC3</accession>
<comment type="cofactor">
    <cofactor evidence="1">
        <name>Fe cation</name>
        <dbReference type="ChEBI" id="CHEBI:24875"/>
    </cofactor>
</comment>
<comment type="similarity">
    <text evidence="2">Belongs to the PhyH family.</text>
</comment>
<dbReference type="SUPFAM" id="SSF51197">
    <property type="entry name" value="Clavaminate synthase-like"/>
    <property type="match status" value="1"/>
</dbReference>
<keyword evidence="8" id="KW-1185">Reference proteome</keyword>
<evidence type="ECO:0000256" key="5">
    <source>
        <dbReference type="ARBA" id="ARBA00023002"/>
    </source>
</evidence>
<keyword evidence="6" id="KW-0408">Iron</keyword>
<gene>
    <name evidence="7" type="ORF">B0I36DRAFT_332025</name>
</gene>